<protein>
    <submittedName>
        <fullName evidence="1">Uncharacterized protein</fullName>
    </submittedName>
</protein>
<name>A0A8C5G665_GOUWI</name>
<reference evidence="1" key="1">
    <citation type="submission" date="2020-06" db="EMBL/GenBank/DDBJ databases">
        <authorList>
            <consortium name="Wellcome Sanger Institute Data Sharing"/>
        </authorList>
    </citation>
    <scope>NUCLEOTIDE SEQUENCE [LARGE SCALE GENOMIC DNA]</scope>
</reference>
<dbReference type="Proteomes" id="UP000694680">
    <property type="component" value="Chromosome 1"/>
</dbReference>
<sequence>MPVYFPLGVDEDDCLCDGQGFIQITQCVQLPLLFLHIDVELTNTLQGHLLLLHKNADGVTHEFLGDFQNISRHRGREEDNLCAARHQHVKNTPRGSHHDLRSFCLQLQDLIVDAGPSNAAVAADSHVVTHGQDHLLDLQSQLPGRSQDQSLSGLQIHIDLLKNRNGKSGRLSSSRLGLSYHIVTLDRR</sequence>
<reference evidence="1" key="3">
    <citation type="submission" date="2025-09" db="UniProtKB">
        <authorList>
            <consortium name="Ensembl"/>
        </authorList>
    </citation>
    <scope>IDENTIFICATION</scope>
</reference>
<organism evidence="1 2">
    <name type="scientific">Gouania willdenowi</name>
    <name type="common">Blunt-snouted clingfish</name>
    <name type="synonym">Lepadogaster willdenowi</name>
    <dbReference type="NCBI Taxonomy" id="441366"/>
    <lineage>
        <taxon>Eukaryota</taxon>
        <taxon>Metazoa</taxon>
        <taxon>Chordata</taxon>
        <taxon>Craniata</taxon>
        <taxon>Vertebrata</taxon>
        <taxon>Euteleostomi</taxon>
        <taxon>Actinopterygii</taxon>
        <taxon>Neopterygii</taxon>
        <taxon>Teleostei</taxon>
        <taxon>Neoteleostei</taxon>
        <taxon>Acanthomorphata</taxon>
        <taxon>Ovalentaria</taxon>
        <taxon>Blenniimorphae</taxon>
        <taxon>Blenniiformes</taxon>
        <taxon>Gobiesocoidei</taxon>
        <taxon>Gobiesocidae</taxon>
        <taxon>Gobiesocinae</taxon>
        <taxon>Gouania</taxon>
    </lineage>
</organism>
<accession>A0A8C5G665</accession>
<evidence type="ECO:0000313" key="1">
    <source>
        <dbReference type="Ensembl" id="ENSGWIP00000017661.1"/>
    </source>
</evidence>
<keyword evidence="2" id="KW-1185">Reference proteome</keyword>
<dbReference type="Ensembl" id="ENSGWIT00000019491.1">
    <property type="protein sequence ID" value="ENSGWIP00000017661.1"/>
    <property type="gene ID" value="ENSGWIG00000009829.1"/>
</dbReference>
<evidence type="ECO:0000313" key="2">
    <source>
        <dbReference type="Proteomes" id="UP000694680"/>
    </source>
</evidence>
<proteinExistence type="predicted"/>
<reference evidence="1" key="2">
    <citation type="submission" date="2025-08" db="UniProtKB">
        <authorList>
            <consortium name="Ensembl"/>
        </authorList>
    </citation>
    <scope>IDENTIFICATION</scope>
</reference>
<dbReference type="AlphaFoldDB" id="A0A8C5G665"/>
<dbReference type="AntiFam" id="ANF00149">
    <property type="entry name" value="Shadow ORF (opposite cshA)"/>
</dbReference>